<dbReference type="Proteomes" id="UP001241848">
    <property type="component" value="Unassembled WGS sequence"/>
</dbReference>
<evidence type="ECO:0000256" key="1">
    <source>
        <dbReference type="ARBA" id="ARBA00004370"/>
    </source>
</evidence>
<keyword evidence="2" id="KW-0472">Membrane</keyword>
<accession>A0ABT9FVW4</accession>
<dbReference type="RefSeq" id="WP_305756466.1">
    <property type="nucleotide sequence ID" value="NZ_JAPCKK010000030.1"/>
</dbReference>
<dbReference type="InterPro" id="IPR012338">
    <property type="entry name" value="Beta-lactam/transpept-like"/>
</dbReference>
<feature type="signal peptide" evidence="3">
    <location>
        <begin position="1"/>
        <end position="23"/>
    </location>
</feature>
<dbReference type="SUPFAM" id="SSF56601">
    <property type="entry name" value="beta-lactamase/transpeptidase-like"/>
    <property type="match status" value="1"/>
</dbReference>
<dbReference type="PANTHER" id="PTHR46825">
    <property type="entry name" value="D-ALANYL-D-ALANINE-CARBOXYPEPTIDASE/ENDOPEPTIDASE AMPH"/>
    <property type="match status" value="1"/>
</dbReference>
<feature type="domain" description="Beta-lactamase-related" evidence="4">
    <location>
        <begin position="42"/>
        <end position="357"/>
    </location>
</feature>
<comment type="subcellular location">
    <subcellularLocation>
        <location evidence="1">Membrane</location>
    </subcellularLocation>
</comment>
<evidence type="ECO:0000259" key="4">
    <source>
        <dbReference type="Pfam" id="PF00144"/>
    </source>
</evidence>
<name>A0ABT9FVW4_9BACL</name>
<dbReference type="Pfam" id="PF00144">
    <property type="entry name" value="Beta-lactamase"/>
    <property type="match status" value="1"/>
</dbReference>
<keyword evidence="3" id="KW-0732">Signal</keyword>
<feature type="chain" id="PRO_5046194768" evidence="3">
    <location>
        <begin position="24"/>
        <end position="683"/>
    </location>
</feature>
<organism evidence="5 6">
    <name type="scientific">Paenibacillus zeirhizosphaerae</name>
    <dbReference type="NCBI Taxonomy" id="2987519"/>
    <lineage>
        <taxon>Bacteria</taxon>
        <taxon>Bacillati</taxon>
        <taxon>Bacillota</taxon>
        <taxon>Bacilli</taxon>
        <taxon>Bacillales</taxon>
        <taxon>Paenibacillaceae</taxon>
        <taxon>Paenibacillus</taxon>
    </lineage>
</organism>
<protein>
    <submittedName>
        <fullName evidence="5">Beta-lactamase family protein</fullName>
    </submittedName>
</protein>
<dbReference type="PANTHER" id="PTHR46825:SF11">
    <property type="entry name" value="PENICILLIN-BINDING PROTEIN 4"/>
    <property type="match status" value="1"/>
</dbReference>
<dbReference type="InterPro" id="IPR001466">
    <property type="entry name" value="Beta-lactam-related"/>
</dbReference>
<sequence length="683" mass="75240">MKKIGLVLMAVMLMLLQVPMASAEENHDTIEEKAHKLASVIVSDYGVSSIQYAILDHGSITLSNSAGIADKETKAPVNKDTMFGVGSVSKMYVSAATMMLVDAGKVDIDQPLTTYIKDFTMADERYKQITPRMLLNHSSGLYGAHYKNSMLFNDNDTQNHDQLLVNLRSERLKSNPGEYSVYSNDGFQLLEILVERVSGLTYSEFIATHISKPLDLNFTKTPLDQFDRQHLAKTYFPGIDAPLAVENTNVIGTGGVYATAEELVKFSEILTGHRPDILSEQSAAAMQSHEYRKGVWVPEERNIFNYGLGWDSVQLAPFSDYGITALSKGGDTVLYHSALISIPEHHLSIAVVSSGGSSFYNSIFASTVLQDVLKEKGIIKDITPEKTPKSPVKADMPADLSAYSGLYGNVGATTQVDIQNGEFELPALLDGIIPAQKYVYTGSGHFTSSDGTAEVSFEQQTNGKTYIKVNALLDFPGLGQTEMVYYEYQKLNANPVKDSVKKAWEARDGKKYYAVDEKMTSVFYLVPPAFLIKNIAVDTGYANGTEIVDENYAVNAIEIPIMSGRDAFDLNFYKKENSEYLKAGEQHFIREDAIKPLHTAKTTQYKIPSNGYAQWFKIDESTANKNMVVDFPKSGGFAVYDENGSVVHFSTVNSERSIVLPKGGLIVFGGNAGDVFKVKLKNQ</sequence>
<evidence type="ECO:0000256" key="2">
    <source>
        <dbReference type="ARBA" id="ARBA00023136"/>
    </source>
</evidence>
<proteinExistence type="predicted"/>
<evidence type="ECO:0000313" key="5">
    <source>
        <dbReference type="EMBL" id="MDP4098858.1"/>
    </source>
</evidence>
<keyword evidence="6" id="KW-1185">Reference proteome</keyword>
<dbReference type="EMBL" id="JAPCKK010000030">
    <property type="protein sequence ID" value="MDP4098858.1"/>
    <property type="molecule type" value="Genomic_DNA"/>
</dbReference>
<dbReference type="Gene3D" id="3.40.710.10">
    <property type="entry name" value="DD-peptidase/beta-lactamase superfamily"/>
    <property type="match status" value="1"/>
</dbReference>
<dbReference type="InterPro" id="IPR050491">
    <property type="entry name" value="AmpC-like"/>
</dbReference>
<evidence type="ECO:0000256" key="3">
    <source>
        <dbReference type="SAM" id="SignalP"/>
    </source>
</evidence>
<comment type="caution">
    <text evidence="5">The sequence shown here is derived from an EMBL/GenBank/DDBJ whole genome shotgun (WGS) entry which is preliminary data.</text>
</comment>
<evidence type="ECO:0000313" key="6">
    <source>
        <dbReference type="Proteomes" id="UP001241848"/>
    </source>
</evidence>
<gene>
    <name evidence="5" type="ORF">OIN60_19185</name>
</gene>
<reference evidence="5 6" key="1">
    <citation type="submission" date="2022-10" db="EMBL/GenBank/DDBJ databases">
        <title>Paenibacillus description and whole genome data of maize root bacterial community.</title>
        <authorList>
            <person name="Marton D."/>
            <person name="Farkas M."/>
            <person name="Cserhati M."/>
        </authorList>
    </citation>
    <scope>NUCLEOTIDE SEQUENCE [LARGE SCALE GENOMIC DNA]</scope>
    <source>
        <strain evidence="5 6">P96</strain>
    </source>
</reference>